<feature type="domain" description="AMP-dependent synthetase/ligase" evidence="7">
    <location>
        <begin position="36"/>
        <end position="414"/>
    </location>
</feature>
<dbReference type="Pfam" id="PF13193">
    <property type="entry name" value="AMP-binding_C"/>
    <property type="match status" value="1"/>
</dbReference>
<keyword evidence="2" id="KW-0436">Ligase</keyword>
<protein>
    <recommendedName>
        <fullName evidence="5">medium-chain acyl-CoA ligase</fullName>
        <ecNumber evidence="5">6.2.1.2</ecNumber>
    </recommendedName>
</protein>
<gene>
    <name evidence="9" type="primary">SPOSA6832_04651</name>
</gene>
<reference evidence="10" key="1">
    <citation type="submission" date="2015-02" db="EMBL/GenBank/DDBJ databases">
        <authorList>
            <person name="Gon?alves P."/>
        </authorList>
    </citation>
    <scope>NUCLEOTIDE SEQUENCE [LARGE SCALE GENOMIC DNA]</scope>
</reference>
<dbReference type="GO" id="GO:0004321">
    <property type="term" value="F:fatty-acyl-CoA synthase activity"/>
    <property type="evidence" value="ECO:0007669"/>
    <property type="project" value="TreeGrafter"/>
</dbReference>
<dbReference type="PANTHER" id="PTHR43605">
    <property type="entry name" value="ACYL-COENZYME A SYNTHETASE"/>
    <property type="match status" value="1"/>
</dbReference>
<keyword evidence="3" id="KW-0547">Nucleotide-binding</keyword>
<evidence type="ECO:0000256" key="5">
    <source>
        <dbReference type="ARBA" id="ARBA00039009"/>
    </source>
</evidence>
<evidence type="ECO:0000256" key="2">
    <source>
        <dbReference type="ARBA" id="ARBA00022598"/>
    </source>
</evidence>
<dbReference type="SUPFAM" id="SSF56801">
    <property type="entry name" value="Acetyl-CoA synthetase-like"/>
    <property type="match status" value="2"/>
</dbReference>
<dbReference type="InterPro" id="IPR051087">
    <property type="entry name" value="Mitochondrial_ACSM"/>
</dbReference>
<dbReference type="InterPro" id="IPR020845">
    <property type="entry name" value="AMP-binding_CS"/>
</dbReference>
<evidence type="ECO:0000256" key="3">
    <source>
        <dbReference type="ARBA" id="ARBA00022741"/>
    </source>
</evidence>
<dbReference type="GO" id="GO:0005524">
    <property type="term" value="F:ATP binding"/>
    <property type="evidence" value="ECO:0007669"/>
    <property type="project" value="UniProtKB-KW"/>
</dbReference>
<dbReference type="Gene3D" id="3.40.50.12780">
    <property type="entry name" value="N-terminal domain of ligase-like"/>
    <property type="match status" value="1"/>
</dbReference>
<dbReference type="InterPro" id="IPR025110">
    <property type="entry name" value="AMP-bd_C"/>
</dbReference>
<evidence type="ECO:0000256" key="6">
    <source>
        <dbReference type="ARBA" id="ARBA00048477"/>
    </source>
</evidence>
<keyword evidence="10" id="KW-1185">Reference proteome</keyword>
<name>A0A0D6ET83_SPOSA</name>
<dbReference type="InterPro" id="IPR042099">
    <property type="entry name" value="ANL_N_sf"/>
</dbReference>
<evidence type="ECO:0000313" key="9">
    <source>
        <dbReference type="EMBL" id="CEQ42785.1"/>
    </source>
</evidence>
<dbReference type="InterPro" id="IPR045851">
    <property type="entry name" value="AMP-bd_C_sf"/>
</dbReference>
<evidence type="ECO:0000259" key="8">
    <source>
        <dbReference type="Pfam" id="PF13193"/>
    </source>
</evidence>
<dbReference type="PANTHER" id="PTHR43605:SF10">
    <property type="entry name" value="ACYL-COA SYNTHETASE MEDIUM CHAIN FAMILY MEMBER 3"/>
    <property type="match status" value="1"/>
</dbReference>
<dbReference type="OrthoDB" id="6614653at2759"/>
<dbReference type="InterPro" id="IPR000873">
    <property type="entry name" value="AMP-dep_synth/lig_dom"/>
</dbReference>
<keyword evidence="4" id="KW-0067">ATP-binding</keyword>
<dbReference type="Gene3D" id="3.30.300.30">
    <property type="match status" value="1"/>
</dbReference>
<dbReference type="GO" id="GO:0031956">
    <property type="term" value="F:medium-chain fatty acid-CoA ligase activity"/>
    <property type="evidence" value="ECO:0007669"/>
    <property type="project" value="UniProtKB-EC"/>
</dbReference>
<dbReference type="GO" id="GO:0006633">
    <property type="term" value="P:fatty acid biosynthetic process"/>
    <property type="evidence" value="ECO:0007669"/>
    <property type="project" value="TreeGrafter"/>
</dbReference>
<evidence type="ECO:0000256" key="4">
    <source>
        <dbReference type="ARBA" id="ARBA00022840"/>
    </source>
</evidence>
<evidence type="ECO:0000256" key="1">
    <source>
        <dbReference type="ARBA" id="ARBA00006432"/>
    </source>
</evidence>
<comment type="similarity">
    <text evidence="1">Belongs to the ATP-dependent AMP-binding enzyme family.</text>
</comment>
<dbReference type="Pfam" id="PF00501">
    <property type="entry name" value="AMP-binding"/>
    <property type="match status" value="1"/>
</dbReference>
<sequence length="617" mass="67704">MTAPLPTSFDYATLQKTYGNGIPCPPDFSFPHSVIDSWATKQPAAPAILWVSHDFKDERTVTYRQLSEESHKAAKVFQEHGIKKGDRVLLQLPRVVEWWFAAFGLMRIGAIPCPGTSLLVAKDLKFRASASNAVAFVGDVEACGRFDEVAPDVGVKLVFQIRTAGDGGLGKGRIDFQSALRAVKDGTTCEIEHKSTDLALVYFTSGTTGNPKMVLLEAEYLLGHSISGVWYKTKPGSLFLCMADLGWAKASYGSMGTFNMGSCYFVQPPPPGPFDPSHLLDALHRYPIEGICAPPTVYRAMVSSSALSYYRSHPFKALTHCVGAGEPLNASVIKQWRDETGITIRDGWGQTESVIMVGNFDGIEVREGSMGKAAPFFEIGIIGPNGEELPVGEEGELAVRCDEGGGSCWIFKGYVKNGKIDKRQKSHGGKVWYCTGDRGIKDKDDYFWFVGRDDDVSRESFRTLSDWEGQACEAGEAPDRADFPFSRFDHGVAQQVITSSGYRIGPFEVESALKSHPAVAESAAVGSPDVARGEIVKSFVVLADEYRDRASGTKAQELIAELQSHFKRTTAPYKAPREIEFVEALPKTISGKIRRIELRELEKQRKADVVKAQRAKL</sequence>
<feature type="domain" description="AMP-binding enzyme C-terminal" evidence="8">
    <location>
        <begin position="508"/>
        <end position="592"/>
    </location>
</feature>
<dbReference type="AlphaFoldDB" id="A0A0D6ET83"/>
<proteinExistence type="inferred from homology"/>
<dbReference type="PROSITE" id="PS00455">
    <property type="entry name" value="AMP_BINDING"/>
    <property type="match status" value="1"/>
</dbReference>
<dbReference type="Proteomes" id="UP000243876">
    <property type="component" value="Unassembled WGS sequence"/>
</dbReference>
<comment type="catalytic activity">
    <reaction evidence="6">
        <text>a medium-chain fatty acid + ATP + CoA = a medium-chain fatty acyl-CoA + AMP + diphosphate</text>
        <dbReference type="Rhea" id="RHEA:48340"/>
        <dbReference type="ChEBI" id="CHEBI:30616"/>
        <dbReference type="ChEBI" id="CHEBI:33019"/>
        <dbReference type="ChEBI" id="CHEBI:57287"/>
        <dbReference type="ChEBI" id="CHEBI:59558"/>
        <dbReference type="ChEBI" id="CHEBI:90546"/>
        <dbReference type="ChEBI" id="CHEBI:456215"/>
        <dbReference type="EC" id="6.2.1.2"/>
    </reaction>
    <physiologicalReaction direction="left-to-right" evidence="6">
        <dbReference type="Rhea" id="RHEA:48341"/>
    </physiologicalReaction>
</comment>
<dbReference type="EC" id="6.2.1.2" evidence="5"/>
<dbReference type="GO" id="GO:0006637">
    <property type="term" value="P:acyl-CoA metabolic process"/>
    <property type="evidence" value="ECO:0007669"/>
    <property type="project" value="TreeGrafter"/>
</dbReference>
<organism evidence="9 10">
    <name type="scientific">Sporidiobolus salmonicolor</name>
    <name type="common">Yeast-like fungus</name>
    <name type="synonym">Sporobolomyces salmonicolor</name>
    <dbReference type="NCBI Taxonomy" id="5005"/>
    <lineage>
        <taxon>Eukaryota</taxon>
        <taxon>Fungi</taxon>
        <taxon>Dikarya</taxon>
        <taxon>Basidiomycota</taxon>
        <taxon>Pucciniomycotina</taxon>
        <taxon>Microbotryomycetes</taxon>
        <taxon>Sporidiobolales</taxon>
        <taxon>Sporidiobolaceae</taxon>
        <taxon>Sporobolomyces</taxon>
    </lineage>
</organism>
<dbReference type="EMBL" id="CENE01000036">
    <property type="protein sequence ID" value="CEQ42785.1"/>
    <property type="molecule type" value="Genomic_DNA"/>
</dbReference>
<dbReference type="FunFam" id="3.30.300.30:FF:000005">
    <property type="entry name" value="Acyl-coenzyme A synthetase ACSM5, mitochondrial"/>
    <property type="match status" value="1"/>
</dbReference>
<evidence type="ECO:0000313" key="10">
    <source>
        <dbReference type="Proteomes" id="UP000243876"/>
    </source>
</evidence>
<evidence type="ECO:0000259" key="7">
    <source>
        <dbReference type="Pfam" id="PF00501"/>
    </source>
</evidence>
<accession>A0A0D6ET83</accession>